<comment type="subcellular location">
    <subcellularLocation>
        <location evidence="1">Cell membrane</location>
        <topology evidence="1">Multi-pass membrane protein</topology>
    </subcellularLocation>
</comment>
<dbReference type="AlphaFoldDB" id="A0A9D1GDC7"/>
<evidence type="ECO:0000256" key="1">
    <source>
        <dbReference type="ARBA" id="ARBA00004651"/>
    </source>
</evidence>
<keyword evidence="5 6" id="KW-0472">Membrane</keyword>
<evidence type="ECO:0000256" key="5">
    <source>
        <dbReference type="ARBA" id="ARBA00023136"/>
    </source>
</evidence>
<keyword evidence="3 6" id="KW-0812">Transmembrane</keyword>
<evidence type="ECO:0000313" key="7">
    <source>
        <dbReference type="EMBL" id="HIT39035.1"/>
    </source>
</evidence>
<feature type="transmembrane region" description="Helical" evidence="6">
    <location>
        <begin position="12"/>
        <end position="31"/>
    </location>
</feature>
<gene>
    <name evidence="7" type="ORF">IAD06_03205</name>
</gene>
<dbReference type="Pfam" id="PF03739">
    <property type="entry name" value="LptF_LptG"/>
    <property type="match status" value="1"/>
</dbReference>
<reference evidence="7" key="2">
    <citation type="journal article" date="2021" name="PeerJ">
        <title>Extensive microbial diversity within the chicken gut microbiome revealed by metagenomics and culture.</title>
        <authorList>
            <person name="Gilroy R."/>
            <person name="Ravi A."/>
            <person name="Getino M."/>
            <person name="Pursley I."/>
            <person name="Horton D.L."/>
            <person name="Alikhan N.F."/>
            <person name="Baker D."/>
            <person name="Gharbi K."/>
            <person name="Hall N."/>
            <person name="Watson M."/>
            <person name="Adriaenssens E.M."/>
            <person name="Foster-Nyarko E."/>
            <person name="Jarju S."/>
            <person name="Secka A."/>
            <person name="Antonio M."/>
            <person name="Oren A."/>
            <person name="Chaudhuri R.R."/>
            <person name="La Ragione R."/>
            <person name="Hildebrand F."/>
            <person name="Pallen M.J."/>
        </authorList>
    </citation>
    <scope>NUCLEOTIDE SEQUENCE</scope>
    <source>
        <strain evidence="7">21143</strain>
    </source>
</reference>
<keyword evidence="2" id="KW-1003">Cell membrane</keyword>
<evidence type="ECO:0000256" key="4">
    <source>
        <dbReference type="ARBA" id="ARBA00022989"/>
    </source>
</evidence>
<dbReference type="InterPro" id="IPR005495">
    <property type="entry name" value="LptG/LptF_permease"/>
</dbReference>
<feature type="transmembrane region" description="Helical" evidence="6">
    <location>
        <begin position="56"/>
        <end position="78"/>
    </location>
</feature>
<evidence type="ECO:0000313" key="8">
    <source>
        <dbReference type="Proteomes" id="UP000886722"/>
    </source>
</evidence>
<protein>
    <submittedName>
        <fullName evidence="7">LptF/LptG family permease</fullName>
    </submittedName>
</protein>
<sequence>MIKKIDLYIIKKFLGTYVFAIALIISIVVVFDVNEKLDALLKAPLKATVFDYYLNFIPYFVSLFSPLFTFISVIFFTSKLADNSEIIAMLASGISFKRLLVPYMVSAGIIAGVNFYLNSYIIPPATSTRIEFQNTYVKNKKVDYASNIQLQVEPGVIAYISRYDNRTKTGYRFS</sequence>
<name>A0A9D1GDC7_9BACT</name>
<feature type="non-terminal residue" evidence="7">
    <location>
        <position position="174"/>
    </location>
</feature>
<dbReference type="EMBL" id="DVKT01000022">
    <property type="protein sequence ID" value="HIT39035.1"/>
    <property type="molecule type" value="Genomic_DNA"/>
</dbReference>
<comment type="caution">
    <text evidence="7">The sequence shown here is derived from an EMBL/GenBank/DDBJ whole genome shotgun (WGS) entry which is preliminary data.</text>
</comment>
<dbReference type="PANTHER" id="PTHR33529:SF8">
    <property type="entry name" value="PERMEASE, YJGP_YJGQ FAMILY"/>
    <property type="match status" value="1"/>
</dbReference>
<evidence type="ECO:0000256" key="2">
    <source>
        <dbReference type="ARBA" id="ARBA00022475"/>
    </source>
</evidence>
<dbReference type="GO" id="GO:0043190">
    <property type="term" value="C:ATP-binding cassette (ABC) transporter complex"/>
    <property type="evidence" value="ECO:0007669"/>
    <property type="project" value="TreeGrafter"/>
</dbReference>
<dbReference type="Proteomes" id="UP000886722">
    <property type="component" value="Unassembled WGS sequence"/>
</dbReference>
<organism evidence="7 8">
    <name type="scientific">Candidatus Caccoplasma intestinavium</name>
    <dbReference type="NCBI Taxonomy" id="2840716"/>
    <lineage>
        <taxon>Bacteria</taxon>
        <taxon>Pseudomonadati</taxon>
        <taxon>Bacteroidota</taxon>
        <taxon>Bacteroidia</taxon>
        <taxon>Bacteroidales</taxon>
        <taxon>Bacteroidaceae</taxon>
        <taxon>Bacteroidaceae incertae sedis</taxon>
        <taxon>Candidatus Caccoplasma</taxon>
    </lineage>
</organism>
<reference evidence="7" key="1">
    <citation type="submission" date="2020-10" db="EMBL/GenBank/DDBJ databases">
        <authorList>
            <person name="Gilroy R."/>
        </authorList>
    </citation>
    <scope>NUCLEOTIDE SEQUENCE</scope>
    <source>
        <strain evidence="7">21143</strain>
    </source>
</reference>
<proteinExistence type="predicted"/>
<accession>A0A9D1GDC7</accession>
<evidence type="ECO:0000256" key="6">
    <source>
        <dbReference type="SAM" id="Phobius"/>
    </source>
</evidence>
<dbReference type="GO" id="GO:0015920">
    <property type="term" value="P:lipopolysaccharide transport"/>
    <property type="evidence" value="ECO:0007669"/>
    <property type="project" value="TreeGrafter"/>
</dbReference>
<keyword evidence="4 6" id="KW-1133">Transmembrane helix</keyword>
<evidence type="ECO:0000256" key="3">
    <source>
        <dbReference type="ARBA" id="ARBA00022692"/>
    </source>
</evidence>
<feature type="transmembrane region" description="Helical" evidence="6">
    <location>
        <begin position="99"/>
        <end position="117"/>
    </location>
</feature>
<dbReference type="PANTHER" id="PTHR33529">
    <property type="entry name" value="SLR0882 PROTEIN-RELATED"/>
    <property type="match status" value="1"/>
</dbReference>